<gene>
    <name evidence="1" type="ORF">PhaeoP63_02234</name>
</gene>
<dbReference type="EMBL" id="CP010784">
    <property type="protein sequence ID" value="ATF06300.1"/>
    <property type="molecule type" value="Genomic_DNA"/>
</dbReference>
<protein>
    <submittedName>
        <fullName evidence="1">Uncharacterized protein</fullName>
    </submittedName>
</protein>
<name>A0AAC9ZA56_9RHOB</name>
<reference evidence="1 2" key="1">
    <citation type="journal article" date="2017" name="Front. Microbiol.">
        <title>Phaeobacter piscinae sp. nov., a species of the Roseobacter group and potential aquaculture probiont.</title>
        <authorList>
            <person name="Sonnenschein E.C."/>
            <person name="Phippen C.B.W."/>
            <person name="Nielsen K.F."/>
            <person name="Mateiu R.V."/>
            <person name="Melchiorsen J."/>
            <person name="Gram L."/>
            <person name="Overmann J."/>
            <person name="Freese H.M."/>
        </authorList>
    </citation>
    <scope>NUCLEOTIDE SEQUENCE [LARGE SCALE GENOMIC DNA]</scope>
    <source>
        <strain evidence="1 2">P63</strain>
    </source>
</reference>
<sequence length="135" mass="14565">MGSLFANAMRAYVAANQGGGGVTWSMTAGEPYPGEPGYFINRSNNGSLSNEPVPGAVLHAQLSRTSGAHTNDARLSFSGDVRPLVSSYTTFVVDGTSYALSGLVFMGQRTYWDVWPNPDTWPQYTIGQTYACELR</sequence>
<dbReference type="AlphaFoldDB" id="A0AAC9ZA56"/>
<evidence type="ECO:0000313" key="2">
    <source>
        <dbReference type="Proteomes" id="UP000217545"/>
    </source>
</evidence>
<accession>A0AAC9ZA56</accession>
<proteinExistence type="predicted"/>
<evidence type="ECO:0000313" key="1">
    <source>
        <dbReference type="EMBL" id="ATF06300.1"/>
    </source>
</evidence>
<organism evidence="1 2">
    <name type="scientific">Phaeobacter gallaeciensis</name>
    <dbReference type="NCBI Taxonomy" id="60890"/>
    <lineage>
        <taxon>Bacteria</taxon>
        <taxon>Pseudomonadati</taxon>
        <taxon>Pseudomonadota</taxon>
        <taxon>Alphaproteobacteria</taxon>
        <taxon>Rhodobacterales</taxon>
        <taxon>Roseobacteraceae</taxon>
        <taxon>Phaeobacter</taxon>
    </lineage>
</organism>
<dbReference type="Proteomes" id="UP000217545">
    <property type="component" value="Chromosome"/>
</dbReference>